<sequence length="88" mass="9210">MRDTTFGEDASRVRTGTSPHAMAGLRNLAIGALRHAGHDNTAAGLRHHARDPAAQFLAPEEHGDVAAAFISRLPPPKISGPAMATYAS</sequence>
<accession>A0A100JU57</accession>
<evidence type="ECO:0000313" key="3">
    <source>
        <dbReference type="Proteomes" id="UP000067448"/>
    </source>
</evidence>
<dbReference type="RefSeq" id="WP_234385786.1">
    <property type="nucleotide sequence ID" value="NZ_BCMM01000033.1"/>
</dbReference>
<dbReference type="Proteomes" id="UP000067448">
    <property type="component" value="Unassembled WGS sequence"/>
</dbReference>
<reference evidence="3" key="3">
    <citation type="submission" date="2016-02" db="EMBL/GenBank/DDBJ databases">
        <title>Draft genome of pathogenic Streptomyces sp. in Japan.</title>
        <authorList>
            <person name="Tomihama T."/>
            <person name="Ikenaga M."/>
            <person name="Sakai M."/>
            <person name="Okubo T."/>
            <person name="Ikeda S."/>
        </authorList>
    </citation>
    <scope>NUCLEOTIDE SEQUENCE [LARGE SCALE GENOMIC DNA]</scope>
    <source>
        <strain evidence="3">S58</strain>
    </source>
</reference>
<reference evidence="3" key="1">
    <citation type="submission" date="2015-11" db="EMBL/GenBank/DDBJ databases">
        <authorList>
            <consortium name="Cross-ministerial Strategic Innovation Promotion Program (SIP) consortium"/>
            <person name="Tomihama T."/>
            <person name="Ikenaga M."/>
            <person name="Sakai M."/>
            <person name="Okubo T."/>
            <person name="Ikeda S."/>
        </authorList>
    </citation>
    <scope>NUCLEOTIDE SEQUENCE [LARGE SCALE GENOMIC DNA]</scope>
    <source>
        <strain evidence="3">S58</strain>
    </source>
</reference>
<proteinExistence type="predicted"/>
<feature type="region of interest" description="Disordered" evidence="1">
    <location>
        <begin position="1"/>
        <end position="20"/>
    </location>
</feature>
<feature type="compositionally biased region" description="Basic and acidic residues" evidence="1">
    <location>
        <begin position="1"/>
        <end position="12"/>
    </location>
</feature>
<comment type="caution">
    <text evidence="2">The sequence shown here is derived from an EMBL/GenBank/DDBJ whole genome shotgun (WGS) entry which is preliminary data.</text>
</comment>
<gene>
    <name evidence="2" type="ORF">SsS58_06162</name>
</gene>
<protein>
    <submittedName>
        <fullName evidence="2">Uncharacterized protein</fullName>
    </submittedName>
</protein>
<organism evidence="2 3">
    <name type="scientific">Streptomyces scabiei</name>
    <dbReference type="NCBI Taxonomy" id="1930"/>
    <lineage>
        <taxon>Bacteria</taxon>
        <taxon>Bacillati</taxon>
        <taxon>Actinomycetota</taxon>
        <taxon>Actinomycetes</taxon>
        <taxon>Kitasatosporales</taxon>
        <taxon>Streptomycetaceae</taxon>
        <taxon>Streptomyces</taxon>
    </lineage>
</organism>
<name>A0A100JU57_STRSC</name>
<evidence type="ECO:0000256" key="1">
    <source>
        <dbReference type="SAM" id="MobiDB-lite"/>
    </source>
</evidence>
<evidence type="ECO:0000313" key="2">
    <source>
        <dbReference type="EMBL" id="GAQ65747.1"/>
    </source>
</evidence>
<dbReference type="AlphaFoldDB" id="A0A100JU57"/>
<dbReference type="EMBL" id="BCMM01000033">
    <property type="protein sequence ID" value="GAQ65747.1"/>
    <property type="molecule type" value="Genomic_DNA"/>
</dbReference>
<reference evidence="2 3" key="2">
    <citation type="journal article" date="2016" name="Genome Announc.">
        <title>Draft Genome Sequences of Streptomyces scabiei S58, Streptomyces turgidiscabies T45, and Streptomyces acidiscabies a10, the Pathogens of Potato Common Scab, Isolated in Japan.</title>
        <authorList>
            <person name="Tomihama T."/>
            <person name="Nishi Y."/>
            <person name="Sakai M."/>
            <person name="Ikenaga M."/>
            <person name="Okubo T."/>
            <person name="Ikeda S."/>
        </authorList>
    </citation>
    <scope>NUCLEOTIDE SEQUENCE [LARGE SCALE GENOMIC DNA]</scope>
    <source>
        <strain evidence="2 3">S58</strain>
    </source>
</reference>